<accession>A0ABR3VXN5</accession>
<dbReference type="InterPro" id="IPR036047">
    <property type="entry name" value="F-box-like_dom_sf"/>
</dbReference>
<name>A0ABR3VXN5_9PEZI</name>
<evidence type="ECO:0000259" key="1">
    <source>
        <dbReference type="PROSITE" id="PS50181"/>
    </source>
</evidence>
<dbReference type="PROSITE" id="PS50181">
    <property type="entry name" value="FBOX"/>
    <property type="match status" value="1"/>
</dbReference>
<proteinExistence type="predicted"/>
<evidence type="ECO:0000313" key="3">
    <source>
        <dbReference type="Proteomes" id="UP001583177"/>
    </source>
</evidence>
<dbReference type="Pfam" id="PF00646">
    <property type="entry name" value="F-box"/>
    <property type="match status" value="1"/>
</dbReference>
<evidence type="ECO:0000313" key="2">
    <source>
        <dbReference type="EMBL" id="KAL1847849.1"/>
    </source>
</evidence>
<protein>
    <recommendedName>
        <fullName evidence="1">F-box domain-containing protein</fullName>
    </recommendedName>
</protein>
<comment type="caution">
    <text evidence="2">The sequence shown here is derived from an EMBL/GenBank/DDBJ whole genome shotgun (WGS) entry which is preliminary data.</text>
</comment>
<organism evidence="2 3">
    <name type="scientific">Diaporthe australafricana</name>
    <dbReference type="NCBI Taxonomy" id="127596"/>
    <lineage>
        <taxon>Eukaryota</taxon>
        <taxon>Fungi</taxon>
        <taxon>Dikarya</taxon>
        <taxon>Ascomycota</taxon>
        <taxon>Pezizomycotina</taxon>
        <taxon>Sordariomycetes</taxon>
        <taxon>Sordariomycetidae</taxon>
        <taxon>Diaporthales</taxon>
        <taxon>Diaporthaceae</taxon>
        <taxon>Diaporthe</taxon>
    </lineage>
</organism>
<dbReference type="Gene3D" id="1.25.40.20">
    <property type="entry name" value="Ankyrin repeat-containing domain"/>
    <property type="match status" value="1"/>
</dbReference>
<dbReference type="InterPro" id="IPR001810">
    <property type="entry name" value="F-box_dom"/>
</dbReference>
<gene>
    <name evidence="2" type="ORF">Daus18300_013796</name>
</gene>
<dbReference type="SUPFAM" id="SSF48403">
    <property type="entry name" value="Ankyrin repeat"/>
    <property type="match status" value="1"/>
</dbReference>
<dbReference type="InterPro" id="IPR036770">
    <property type="entry name" value="Ankyrin_rpt-contain_sf"/>
</dbReference>
<reference evidence="2 3" key="1">
    <citation type="journal article" date="2024" name="IMA Fungus">
        <title>IMA Genome - F19 : A genome assembly and annotation guide to empower mycologists, including annotated draft genome sequences of Ceratocystis pirilliformis, Diaporthe australafricana, Fusarium ophioides, Paecilomyces lecythidis, and Sporothrix stenoceras.</title>
        <authorList>
            <person name="Aylward J."/>
            <person name="Wilson A.M."/>
            <person name="Visagie C.M."/>
            <person name="Spraker J."/>
            <person name="Barnes I."/>
            <person name="Buitendag C."/>
            <person name="Ceriani C."/>
            <person name="Del Mar Angel L."/>
            <person name="du Plessis D."/>
            <person name="Fuchs T."/>
            <person name="Gasser K."/>
            <person name="Kramer D."/>
            <person name="Li W."/>
            <person name="Munsamy K."/>
            <person name="Piso A."/>
            <person name="Price J.L."/>
            <person name="Sonnekus B."/>
            <person name="Thomas C."/>
            <person name="van der Nest A."/>
            <person name="van Dijk A."/>
            <person name="van Heerden A."/>
            <person name="van Vuuren N."/>
            <person name="Yilmaz N."/>
            <person name="Duong T.A."/>
            <person name="van der Merwe N.A."/>
            <person name="Wingfield M.J."/>
            <person name="Wingfield B.D."/>
        </authorList>
    </citation>
    <scope>NUCLEOTIDE SEQUENCE [LARGE SCALE GENOMIC DNA]</scope>
    <source>
        <strain evidence="2 3">CMW 18300</strain>
    </source>
</reference>
<keyword evidence="3" id="KW-1185">Reference proteome</keyword>
<sequence length="131" mass="14977">MEPALKWLPNELLDPILDDLDICDLAKLTHCSKRLHSRLESELYKDTVRVHWATERGCKAGNIDCLRAAVRYGGKFDVFALSMAAKKGHEDAFRFMLDHGARLEVAPAYDKSLRHEVPDPPRQLWHDEAVL</sequence>
<dbReference type="SUPFAM" id="SSF81383">
    <property type="entry name" value="F-box domain"/>
    <property type="match status" value="1"/>
</dbReference>
<dbReference type="EMBL" id="JAWRVE010000231">
    <property type="protein sequence ID" value="KAL1847849.1"/>
    <property type="molecule type" value="Genomic_DNA"/>
</dbReference>
<feature type="domain" description="F-box" evidence="1">
    <location>
        <begin position="2"/>
        <end position="47"/>
    </location>
</feature>
<dbReference type="Proteomes" id="UP001583177">
    <property type="component" value="Unassembled WGS sequence"/>
</dbReference>